<reference evidence="2" key="1">
    <citation type="submission" date="2022-04" db="EMBL/GenBank/DDBJ databases">
        <title>Carnegiea gigantea Genome sequencing and assembly v2.</title>
        <authorList>
            <person name="Copetti D."/>
            <person name="Sanderson M.J."/>
            <person name="Burquez A."/>
            <person name="Wojciechowski M.F."/>
        </authorList>
    </citation>
    <scope>NUCLEOTIDE SEQUENCE</scope>
    <source>
        <strain evidence="2">SGP5-SGP5p</strain>
        <tissue evidence="2">Aerial part</tissue>
    </source>
</reference>
<evidence type="ECO:0000313" key="2">
    <source>
        <dbReference type="EMBL" id="KAJ8436040.1"/>
    </source>
</evidence>
<organism evidence="2 3">
    <name type="scientific">Carnegiea gigantea</name>
    <dbReference type="NCBI Taxonomy" id="171969"/>
    <lineage>
        <taxon>Eukaryota</taxon>
        <taxon>Viridiplantae</taxon>
        <taxon>Streptophyta</taxon>
        <taxon>Embryophyta</taxon>
        <taxon>Tracheophyta</taxon>
        <taxon>Spermatophyta</taxon>
        <taxon>Magnoliopsida</taxon>
        <taxon>eudicotyledons</taxon>
        <taxon>Gunneridae</taxon>
        <taxon>Pentapetalae</taxon>
        <taxon>Caryophyllales</taxon>
        <taxon>Cactineae</taxon>
        <taxon>Cactaceae</taxon>
        <taxon>Cactoideae</taxon>
        <taxon>Echinocereeae</taxon>
        <taxon>Carnegiea</taxon>
    </lineage>
</organism>
<name>A0A9Q1K3D3_9CARY</name>
<keyword evidence="3" id="KW-1185">Reference proteome</keyword>
<accession>A0A9Q1K3D3</accession>
<dbReference type="AlphaFoldDB" id="A0A9Q1K3D3"/>
<gene>
    <name evidence="2" type="ORF">Cgig2_017508</name>
</gene>
<proteinExistence type="predicted"/>
<feature type="compositionally biased region" description="Basic and acidic residues" evidence="1">
    <location>
        <begin position="183"/>
        <end position="194"/>
    </location>
</feature>
<comment type="caution">
    <text evidence="2">The sequence shown here is derived from an EMBL/GenBank/DDBJ whole genome shotgun (WGS) entry which is preliminary data.</text>
</comment>
<protein>
    <submittedName>
        <fullName evidence="2">Uncharacterized protein</fullName>
    </submittedName>
</protein>
<sequence>MTEEDVYVMLAWPTGPLEVQAASTCEPIKEFVKLLKQWRTTDVVEQGNKDEKEFRGKQGRDKVIDRVDHWKSIHETTHMVKENHTHIEPLASTHGSPPIAEKPCLECDIEREPPIAGPNDPIELSYNRIMEVTEEDVCVTLGLPTGPLEYTRHANQQINTPTSSNNGGKCEILEEQGQQKPGRWVEFRGKRWKD</sequence>
<feature type="compositionally biased region" description="Polar residues" evidence="1">
    <location>
        <begin position="158"/>
        <end position="167"/>
    </location>
</feature>
<evidence type="ECO:0000313" key="3">
    <source>
        <dbReference type="Proteomes" id="UP001153076"/>
    </source>
</evidence>
<feature type="region of interest" description="Disordered" evidence="1">
    <location>
        <begin position="158"/>
        <end position="194"/>
    </location>
</feature>
<evidence type="ECO:0000256" key="1">
    <source>
        <dbReference type="SAM" id="MobiDB-lite"/>
    </source>
</evidence>
<dbReference type="Proteomes" id="UP001153076">
    <property type="component" value="Unassembled WGS sequence"/>
</dbReference>
<dbReference type="EMBL" id="JAKOGI010000369">
    <property type="protein sequence ID" value="KAJ8436040.1"/>
    <property type="molecule type" value="Genomic_DNA"/>
</dbReference>